<evidence type="ECO:0000313" key="1">
    <source>
        <dbReference type="Proteomes" id="UP000694864"/>
    </source>
</evidence>
<reference evidence="2" key="2">
    <citation type="submission" date="2025-08" db="UniProtKB">
        <authorList>
            <consortium name="RefSeq"/>
        </authorList>
    </citation>
    <scope>IDENTIFICATION</scope>
    <source>
        <tissue evidence="2">Leaf</tissue>
    </source>
</reference>
<organism evidence="1 2">
    <name type="scientific">Camelina sativa</name>
    <name type="common">False flax</name>
    <name type="synonym">Myagrum sativum</name>
    <dbReference type="NCBI Taxonomy" id="90675"/>
    <lineage>
        <taxon>Eukaryota</taxon>
        <taxon>Viridiplantae</taxon>
        <taxon>Streptophyta</taxon>
        <taxon>Embryophyta</taxon>
        <taxon>Tracheophyta</taxon>
        <taxon>Spermatophyta</taxon>
        <taxon>Magnoliopsida</taxon>
        <taxon>eudicotyledons</taxon>
        <taxon>Gunneridae</taxon>
        <taxon>Pentapetalae</taxon>
        <taxon>rosids</taxon>
        <taxon>malvids</taxon>
        <taxon>Brassicales</taxon>
        <taxon>Brassicaceae</taxon>
        <taxon>Camelineae</taxon>
        <taxon>Camelina</taxon>
    </lineage>
</organism>
<dbReference type="GeneID" id="104704135"/>
<accession>A0ABM0SZW6</accession>
<gene>
    <name evidence="2" type="primary">LOC104704135</name>
</gene>
<protein>
    <submittedName>
        <fullName evidence="2">Uncharacterized protein LOC104704135</fullName>
    </submittedName>
</protein>
<evidence type="ECO:0000313" key="2">
    <source>
        <dbReference type="RefSeq" id="XP_010418568.1"/>
    </source>
</evidence>
<dbReference type="Proteomes" id="UP000694864">
    <property type="component" value="Chromosome 7"/>
</dbReference>
<keyword evidence="1" id="KW-1185">Reference proteome</keyword>
<dbReference type="PANTHER" id="PTHR33116:SF86">
    <property type="entry name" value="REVERSE TRANSCRIPTASE DOMAIN-CONTAINING PROTEIN"/>
    <property type="match status" value="1"/>
</dbReference>
<dbReference type="PANTHER" id="PTHR33116">
    <property type="entry name" value="REVERSE TRANSCRIPTASE ZINC-BINDING DOMAIN-CONTAINING PROTEIN-RELATED-RELATED"/>
    <property type="match status" value="1"/>
</dbReference>
<dbReference type="RefSeq" id="XP_010418568.1">
    <property type="nucleotide sequence ID" value="XM_010420266.1"/>
</dbReference>
<name>A0ABM0SZW6_CAMSA</name>
<reference evidence="1" key="1">
    <citation type="journal article" date="2014" name="Nat. Commun.">
        <title>The emerging biofuel crop Camelina sativa retains a highly undifferentiated hexaploid genome structure.</title>
        <authorList>
            <person name="Kagale S."/>
            <person name="Koh C."/>
            <person name="Nixon J."/>
            <person name="Bollina V."/>
            <person name="Clarke W.E."/>
            <person name="Tuteja R."/>
            <person name="Spillane C."/>
            <person name="Robinson S.J."/>
            <person name="Links M.G."/>
            <person name="Clarke C."/>
            <person name="Higgins E.E."/>
            <person name="Huebert T."/>
            <person name="Sharpe A.G."/>
            <person name="Parkin I.A."/>
        </authorList>
    </citation>
    <scope>NUCLEOTIDE SEQUENCE [LARGE SCALE GENOMIC DNA]</scope>
    <source>
        <strain evidence="1">cv. DH55</strain>
    </source>
</reference>
<proteinExistence type="predicted"/>
<sequence>MDIIGCYGRASGHEVNLVKSSIMFGKKVPADIRSQLKSVIGISKEGGMGSYLGILENLQGSKTKVFSYVKDRLDDRVNGWSAKCLSKWKSNDKARGMHWVAWDRLCKDKCEGGLGFRALEQFNEAMLAK</sequence>